<dbReference type="SUPFAM" id="SSF53822">
    <property type="entry name" value="Periplasmic binding protein-like I"/>
    <property type="match status" value="1"/>
</dbReference>
<dbReference type="InterPro" id="IPR000843">
    <property type="entry name" value="HTH_LacI"/>
</dbReference>
<dbReference type="GO" id="GO:0003677">
    <property type="term" value="F:DNA binding"/>
    <property type="evidence" value="ECO:0007669"/>
    <property type="project" value="UniProtKB-KW"/>
</dbReference>
<dbReference type="Gene3D" id="1.10.260.40">
    <property type="entry name" value="lambda repressor-like DNA-binding domains"/>
    <property type="match status" value="1"/>
</dbReference>
<gene>
    <name evidence="5" type="ORF">KDL28_16865</name>
</gene>
<dbReference type="SMART" id="SM00354">
    <property type="entry name" value="HTH_LACI"/>
    <property type="match status" value="1"/>
</dbReference>
<protein>
    <submittedName>
        <fullName evidence="5">LacI family DNA-binding transcriptional regulator</fullName>
    </submittedName>
</protein>
<dbReference type="InterPro" id="IPR010982">
    <property type="entry name" value="Lambda_DNA-bd_dom_sf"/>
</dbReference>
<dbReference type="PROSITE" id="PS00356">
    <property type="entry name" value="HTH_LACI_1"/>
    <property type="match status" value="1"/>
</dbReference>
<dbReference type="InterPro" id="IPR046335">
    <property type="entry name" value="LacI/GalR-like_sensor"/>
</dbReference>
<keyword evidence="2 5" id="KW-0238">DNA-binding</keyword>
<dbReference type="Pfam" id="PF00356">
    <property type="entry name" value="LacI"/>
    <property type="match status" value="1"/>
</dbReference>
<feature type="domain" description="HTH lacI-type" evidence="4">
    <location>
        <begin position="4"/>
        <end position="58"/>
    </location>
</feature>
<dbReference type="CDD" id="cd01392">
    <property type="entry name" value="HTH_LacI"/>
    <property type="match status" value="1"/>
</dbReference>
<dbReference type="Proteomes" id="UP001165283">
    <property type="component" value="Unassembled WGS sequence"/>
</dbReference>
<sequence>MARVTITEIARRAGVSKGAVSYALNGQPGVSASTRARVLRVAAELDWVPNSAARMLSGARTDTIGLVLARGATREPSVLEFVAGMETVLARHAQVLLLRMASGVDEEVAGYRKWASERRVDAVVVVEVLVDDPRVALLGSLDLPALVAGDPGLAGGLAAVGVDDGAGVTALVEHLVGRGHRTVGWVSGPAHLGRVHVRERAFAAAEGIAVRQHATDLTGGAVDAATRELLGGDDRPTAIVYDGGPAGVAGLSAIGRLGLRVPDDVAVVVWGDSAVCGVTEPALTAVGCDVAAYGAAVGEGVLGLVGGRLRGGMMGAVPTLRVRDSS</sequence>
<dbReference type="Pfam" id="PF13377">
    <property type="entry name" value="Peripla_BP_3"/>
    <property type="match status" value="1"/>
</dbReference>
<keyword evidence="3" id="KW-0804">Transcription</keyword>
<evidence type="ECO:0000313" key="5">
    <source>
        <dbReference type="EMBL" id="MCO1656732.1"/>
    </source>
</evidence>
<evidence type="ECO:0000256" key="3">
    <source>
        <dbReference type="ARBA" id="ARBA00023163"/>
    </source>
</evidence>
<evidence type="ECO:0000256" key="2">
    <source>
        <dbReference type="ARBA" id="ARBA00023125"/>
    </source>
</evidence>
<comment type="caution">
    <text evidence="5">The sequence shown here is derived from an EMBL/GenBank/DDBJ whole genome shotgun (WGS) entry which is preliminary data.</text>
</comment>
<dbReference type="InterPro" id="IPR028082">
    <property type="entry name" value="Peripla_BP_I"/>
</dbReference>
<evidence type="ECO:0000259" key="4">
    <source>
        <dbReference type="PROSITE" id="PS50932"/>
    </source>
</evidence>
<dbReference type="PROSITE" id="PS50932">
    <property type="entry name" value="HTH_LACI_2"/>
    <property type="match status" value="1"/>
</dbReference>
<proteinExistence type="predicted"/>
<reference evidence="5" key="1">
    <citation type="submission" date="2021-04" db="EMBL/GenBank/DDBJ databases">
        <title>Pseudonocardia sp. nov., isolated from sandy soil of mangrove forest.</title>
        <authorList>
            <person name="Zan Z."/>
            <person name="Huang R."/>
            <person name="Liu W."/>
        </authorList>
    </citation>
    <scope>NUCLEOTIDE SEQUENCE</scope>
    <source>
        <strain evidence="5">S2-4</strain>
    </source>
</reference>
<keyword evidence="6" id="KW-1185">Reference proteome</keyword>
<dbReference type="PANTHER" id="PTHR30146:SF155">
    <property type="entry name" value="ALANINE RACEMASE"/>
    <property type="match status" value="1"/>
</dbReference>
<keyword evidence="1" id="KW-0805">Transcription regulation</keyword>
<organism evidence="5 6">
    <name type="scientific">Pseudonocardia humida</name>
    <dbReference type="NCBI Taxonomy" id="2800819"/>
    <lineage>
        <taxon>Bacteria</taxon>
        <taxon>Bacillati</taxon>
        <taxon>Actinomycetota</taxon>
        <taxon>Actinomycetes</taxon>
        <taxon>Pseudonocardiales</taxon>
        <taxon>Pseudonocardiaceae</taxon>
        <taxon>Pseudonocardia</taxon>
    </lineage>
</organism>
<dbReference type="RefSeq" id="WP_252439748.1">
    <property type="nucleotide sequence ID" value="NZ_JAGSOV010000037.1"/>
</dbReference>
<name>A0ABT1A156_9PSEU</name>
<accession>A0ABT1A156</accession>
<evidence type="ECO:0000313" key="6">
    <source>
        <dbReference type="Proteomes" id="UP001165283"/>
    </source>
</evidence>
<dbReference type="Gene3D" id="3.40.50.2300">
    <property type="match status" value="2"/>
</dbReference>
<dbReference type="EMBL" id="JAGSOV010000037">
    <property type="protein sequence ID" value="MCO1656732.1"/>
    <property type="molecule type" value="Genomic_DNA"/>
</dbReference>
<dbReference type="SUPFAM" id="SSF47413">
    <property type="entry name" value="lambda repressor-like DNA-binding domains"/>
    <property type="match status" value="1"/>
</dbReference>
<dbReference type="PANTHER" id="PTHR30146">
    <property type="entry name" value="LACI-RELATED TRANSCRIPTIONAL REPRESSOR"/>
    <property type="match status" value="1"/>
</dbReference>
<evidence type="ECO:0000256" key="1">
    <source>
        <dbReference type="ARBA" id="ARBA00023015"/>
    </source>
</evidence>